<dbReference type="Proteomes" id="UP000321514">
    <property type="component" value="Unassembled WGS sequence"/>
</dbReference>
<dbReference type="OrthoDB" id="5382529at2"/>
<accession>A0A511TFN1</accession>
<name>A0A511TFN1_MYXFU</name>
<dbReference type="STRING" id="1334629.MFUL124B02_09970"/>
<dbReference type="Proteomes" id="UP000183760">
    <property type="component" value="Unassembled WGS sequence"/>
</dbReference>
<sequence>MSEETPDVRMLAVFEANGFHFASVEEAWARARHLYPLLPSVVDRFPEERAHQVCADWLSRVSERIPDARPAAELFAQARSKTPPRQANVVASKLGDLRNAWVLGKKPAAAAFADAAGHLAEVWAARTSGEEDAETDAWDRSEEASAALVTAWVLNQGLGDKDKGARVQAREALTDLLREARAAKSLEQT</sequence>
<dbReference type="AlphaFoldDB" id="A0A511TFN1"/>
<dbReference type="EMBL" id="BJXR01000072">
    <property type="protein sequence ID" value="GEN12986.1"/>
    <property type="molecule type" value="Genomic_DNA"/>
</dbReference>
<reference evidence="1 4" key="2">
    <citation type="submission" date="2019-07" db="EMBL/GenBank/DDBJ databases">
        <title>Whole genome shotgun sequence of Myxococcus fulvus NBRC 100333.</title>
        <authorList>
            <person name="Hosoyama A."/>
            <person name="Uohara A."/>
            <person name="Ohji S."/>
            <person name="Ichikawa N."/>
        </authorList>
    </citation>
    <scope>NUCLEOTIDE SEQUENCE [LARGE SCALE GENOMIC DNA]</scope>
    <source>
        <strain evidence="1 4">NBRC 100333</strain>
    </source>
</reference>
<comment type="caution">
    <text evidence="1">The sequence shown here is derived from an EMBL/GenBank/DDBJ whole genome shotgun (WGS) entry which is preliminary data.</text>
</comment>
<proteinExistence type="predicted"/>
<dbReference type="RefSeq" id="WP_074958338.1">
    <property type="nucleotide sequence ID" value="NZ_BJXR01000072.1"/>
</dbReference>
<keyword evidence="3" id="KW-1185">Reference proteome</keyword>
<evidence type="ECO:0000313" key="1">
    <source>
        <dbReference type="EMBL" id="GEN12986.1"/>
    </source>
</evidence>
<evidence type="ECO:0000313" key="4">
    <source>
        <dbReference type="Proteomes" id="UP000321514"/>
    </source>
</evidence>
<protein>
    <submittedName>
        <fullName evidence="1">Uncharacterized protein</fullName>
    </submittedName>
</protein>
<dbReference type="EMBL" id="FOIB01000013">
    <property type="protein sequence ID" value="SEU38409.1"/>
    <property type="molecule type" value="Genomic_DNA"/>
</dbReference>
<gene>
    <name evidence="1" type="ORF">MFU01_80230</name>
    <name evidence="2" type="ORF">SAMN05443572_11350</name>
</gene>
<evidence type="ECO:0000313" key="2">
    <source>
        <dbReference type="EMBL" id="SEU38409.1"/>
    </source>
</evidence>
<evidence type="ECO:0000313" key="3">
    <source>
        <dbReference type="Proteomes" id="UP000183760"/>
    </source>
</evidence>
<reference evidence="2 3" key="1">
    <citation type="submission" date="2016-10" db="EMBL/GenBank/DDBJ databases">
        <authorList>
            <person name="Varghese N."/>
            <person name="Submissions S."/>
        </authorList>
    </citation>
    <scope>NUCLEOTIDE SEQUENCE [LARGE SCALE GENOMIC DNA]</scope>
    <source>
        <strain evidence="2 3">DSM 16525</strain>
    </source>
</reference>
<organism evidence="1 4">
    <name type="scientific">Myxococcus fulvus</name>
    <dbReference type="NCBI Taxonomy" id="33"/>
    <lineage>
        <taxon>Bacteria</taxon>
        <taxon>Pseudomonadati</taxon>
        <taxon>Myxococcota</taxon>
        <taxon>Myxococcia</taxon>
        <taxon>Myxococcales</taxon>
        <taxon>Cystobacterineae</taxon>
        <taxon>Myxococcaceae</taxon>
        <taxon>Myxococcus</taxon>
    </lineage>
</organism>